<accession>A0A329SCI7</accession>
<dbReference type="EMBL" id="MJFZ01000196">
    <property type="protein sequence ID" value="RAW34583.1"/>
    <property type="molecule type" value="Genomic_DNA"/>
</dbReference>
<dbReference type="AlphaFoldDB" id="A0A329SCI7"/>
<proteinExistence type="predicted"/>
<name>A0A329SCI7_9STRA</name>
<evidence type="ECO:0000313" key="2">
    <source>
        <dbReference type="EMBL" id="RAW34583.1"/>
    </source>
</evidence>
<protein>
    <submittedName>
        <fullName evidence="2">Uncharacterized protein</fullName>
    </submittedName>
</protein>
<evidence type="ECO:0000256" key="1">
    <source>
        <dbReference type="SAM" id="Coils"/>
    </source>
</evidence>
<sequence length="134" mass="15847">MVKRYVKLRSALLSMDHATVARHDIAHFLLCDEESEHVEELLETLMDLNEDTKALKRDYQYHLWFKPHDPRARDLQSFQAPCYERLVEETSRSFLAPVFQKASEPRTSYIPLRWVPPTSNECERFFSQGLMGCR</sequence>
<reference evidence="2 3" key="1">
    <citation type="submission" date="2018-01" db="EMBL/GenBank/DDBJ databases">
        <title>Draft genome of the strawberry crown rot pathogen Phytophthora cactorum.</title>
        <authorList>
            <person name="Armitage A.D."/>
            <person name="Lysoe E."/>
            <person name="Nellist C.F."/>
            <person name="Harrison R.J."/>
            <person name="Brurberg M.B."/>
        </authorList>
    </citation>
    <scope>NUCLEOTIDE SEQUENCE [LARGE SCALE GENOMIC DNA]</scope>
    <source>
        <strain evidence="2 3">10300</strain>
    </source>
</reference>
<feature type="coiled-coil region" evidence="1">
    <location>
        <begin position="31"/>
        <end position="58"/>
    </location>
</feature>
<comment type="caution">
    <text evidence="2">The sequence shown here is derived from an EMBL/GenBank/DDBJ whole genome shotgun (WGS) entry which is preliminary data.</text>
</comment>
<organism evidence="2 3">
    <name type="scientific">Phytophthora cactorum</name>
    <dbReference type="NCBI Taxonomy" id="29920"/>
    <lineage>
        <taxon>Eukaryota</taxon>
        <taxon>Sar</taxon>
        <taxon>Stramenopiles</taxon>
        <taxon>Oomycota</taxon>
        <taxon>Peronosporomycetes</taxon>
        <taxon>Peronosporales</taxon>
        <taxon>Peronosporaceae</taxon>
        <taxon>Phytophthora</taxon>
    </lineage>
</organism>
<evidence type="ECO:0000313" key="3">
    <source>
        <dbReference type="Proteomes" id="UP000251314"/>
    </source>
</evidence>
<keyword evidence="1" id="KW-0175">Coiled coil</keyword>
<gene>
    <name evidence="2" type="ORF">PC110_g9112</name>
</gene>
<dbReference type="Proteomes" id="UP000251314">
    <property type="component" value="Unassembled WGS sequence"/>
</dbReference>
<dbReference type="VEuPathDB" id="FungiDB:PC110_g9112"/>
<dbReference type="OrthoDB" id="10501445at2759"/>
<keyword evidence="3" id="KW-1185">Reference proteome</keyword>